<feature type="compositionally biased region" description="Basic and acidic residues" evidence="1">
    <location>
        <begin position="636"/>
        <end position="647"/>
    </location>
</feature>
<feature type="region of interest" description="Disordered" evidence="1">
    <location>
        <begin position="1"/>
        <end position="219"/>
    </location>
</feature>
<keyword evidence="2" id="KW-0472">Membrane</keyword>
<accession>A0A1I3JF95</accession>
<gene>
    <name evidence="4" type="ORF">SAMN05421852_10147</name>
</gene>
<name>A0A1I3JF95_9BACL</name>
<feature type="compositionally biased region" description="Low complexity" evidence="1">
    <location>
        <begin position="38"/>
        <end position="48"/>
    </location>
</feature>
<sequence length="647" mass="72523">MEEKEKDQKDKSDEKEEQNEKKSEGESSIEDSVDLDGFAFDTDSSDSSSSKEAKTEDTSSDISLFDQWSTDEEKKVEAKSEQEEQKDTEKEVKKELKEEDTSQQEADLSIFDQWGTDEKDQKGEEKSKEKQPNEKVVDLKESESEKKEQEKEEQPEEAEKKEEVKAEGDDLLFASADETKQELEEKKEDKESKAEVVAEDKPKAEDKPEAEDKPKTEEKKAFDDVAFFETAFVPKDEAKPASEVAKPDLPPTFEPPKVETRIAPVPTEEKSSVFKRSKKLIAGMVAAGLLLFGGVAAYQFTQTEYYKTDVRPMFTGYKIKLQSDKKTYELDLKSIGYDGSNPSTIDKKKLVSWLEGIRKELDQPAKNAKFKNKKAETGIEPEKVGHLVDTKQMAEWFKEENIKKLLIGPRKIPMIEDKPTLTAQDLKSIDSHKVGKFTTDMGATEGNRVTNIRLASRTIDGLVLQPGEVFSWNGYVGDTTADKGYKPAGVIVNKKLVQGYGGGICQVSTTLFNAVEKAGLKIVERTAHSKPVGYVPIGRDATIAYPYTDFKFMNNMDKPVVIKADASTSLVTVEVFTVPGAKTLSKEELKELKKVRQKTESFSKLILGIESKEEKEIDLDSKPDVKVTDDMQDAPIEPKDKDNANSL</sequence>
<dbReference type="RefSeq" id="WP_093226968.1">
    <property type="nucleotide sequence ID" value="NZ_FORR01000001.1"/>
</dbReference>
<feature type="region of interest" description="Disordered" evidence="1">
    <location>
        <begin position="238"/>
        <end position="258"/>
    </location>
</feature>
<dbReference type="InterPro" id="IPR052913">
    <property type="entry name" value="Glycopeptide_resist_protein"/>
</dbReference>
<dbReference type="Proteomes" id="UP000199545">
    <property type="component" value="Unassembled WGS sequence"/>
</dbReference>
<feature type="compositionally biased region" description="Basic and acidic residues" evidence="1">
    <location>
        <begin position="177"/>
        <end position="219"/>
    </location>
</feature>
<dbReference type="OrthoDB" id="9813301at2"/>
<evidence type="ECO:0000259" key="3">
    <source>
        <dbReference type="Pfam" id="PF12229"/>
    </source>
</evidence>
<dbReference type="AlphaFoldDB" id="A0A1I3JF95"/>
<feature type="domain" description="YoaR-like putative peptidoglycan binding" evidence="3">
    <location>
        <begin position="344"/>
        <end position="395"/>
    </location>
</feature>
<feature type="transmembrane region" description="Helical" evidence="2">
    <location>
        <begin position="280"/>
        <end position="300"/>
    </location>
</feature>
<organism evidence="4 5">
    <name type="scientific">Thermoflavimicrobium dichotomicum</name>
    <dbReference type="NCBI Taxonomy" id="46223"/>
    <lineage>
        <taxon>Bacteria</taxon>
        <taxon>Bacillati</taxon>
        <taxon>Bacillota</taxon>
        <taxon>Bacilli</taxon>
        <taxon>Bacillales</taxon>
        <taxon>Thermoactinomycetaceae</taxon>
        <taxon>Thermoflavimicrobium</taxon>
    </lineage>
</organism>
<feature type="compositionally biased region" description="Basic and acidic residues" evidence="1">
    <location>
        <begin position="614"/>
        <end position="629"/>
    </location>
</feature>
<proteinExistence type="predicted"/>
<dbReference type="EMBL" id="FORR01000001">
    <property type="protein sequence ID" value="SFI58780.1"/>
    <property type="molecule type" value="Genomic_DNA"/>
</dbReference>
<dbReference type="InterPro" id="IPR007391">
    <property type="entry name" value="Vancomycin_resist_VanW"/>
</dbReference>
<keyword evidence="2" id="KW-0812">Transmembrane</keyword>
<protein>
    <submittedName>
        <fullName evidence="4">Putative peptidoglycan binding domain-containing protein</fullName>
    </submittedName>
</protein>
<feature type="compositionally biased region" description="Basic and acidic residues" evidence="1">
    <location>
        <begin position="1"/>
        <end position="25"/>
    </location>
</feature>
<evidence type="ECO:0000313" key="5">
    <source>
        <dbReference type="Proteomes" id="UP000199545"/>
    </source>
</evidence>
<evidence type="ECO:0000256" key="2">
    <source>
        <dbReference type="SAM" id="Phobius"/>
    </source>
</evidence>
<keyword evidence="5" id="KW-1185">Reference proteome</keyword>
<dbReference type="PANTHER" id="PTHR35788:SF1">
    <property type="entry name" value="EXPORTED PROTEIN"/>
    <property type="match status" value="1"/>
</dbReference>
<feature type="compositionally biased region" description="Basic and acidic residues" evidence="1">
    <location>
        <begin position="116"/>
        <end position="168"/>
    </location>
</feature>
<feature type="region of interest" description="Disordered" evidence="1">
    <location>
        <begin position="614"/>
        <end position="647"/>
    </location>
</feature>
<evidence type="ECO:0000313" key="4">
    <source>
        <dbReference type="EMBL" id="SFI58780.1"/>
    </source>
</evidence>
<dbReference type="InterPro" id="IPR022029">
    <property type="entry name" value="YoaR-like_PG-bd"/>
</dbReference>
<dbReference type="Pfam" id="PF12229">
    <property type="entry name" value="PG_binding_4"/>
    <property type="match status" value="1"/>
</dbReference>
<dbReference type="Pfam" id="PF04294">
    <property type="entry name" value="VanW"/>
    <property type="match status" value="1"/>
</dbReference>
<reference evidence="4 5" key="1">
    <citation type="submission" date="2016-10" db="EMBL/GenBank/DDBJ databases">
        <authorList>
            <person name="de Groot N.N."/>
        </authorList>
    </citation>
    <scope>NUCLEOTIDE SEQUENCE [LARGE SCALE GENOMIC DNA]</scope>
    <source>
        <strain evidence="4 5">DSM 44778</strain>
    </source>
</reference>
<keyword evidence="2" id="KW-1133">Transmembrane helix</keyword>
<evidence type="ECO:0000256" key="1">
    <source>
        <dbReference type="SAM" id="MobiDB-lite"/>
    </source>
</evidence>
<feature type="compositionally biased region" description="Basic and acidic residues" evidence="1">
    <location>
        <begin position="71"/>
        <end position="100"/>
    </location>
</feature>
<dbReference type="PANTHER" id="PTHR35788">
    <property type="entry name" value="EXPORTED PROTEIN-RELATED"/>
    <property type="match status" value="1"/>
</dbReference>